<evidence type="ECO:0000256" key="2">
    <source>
        <dbReference type="ARBA" id="ARBA00004123"/>
    </source>
</evidence>
<dbReference type="Proteomes" id="UP000694427">
    <property type="component" value="Unplaced"/>
</dbReference>
<dbReference type="GO" id="GO:0008270">
    <property type="term" value="F:zinc ion binding"/>
    <property type="evidence" value="ECO:0007669"/>
    <property type="project" value="UniProtKB-KW"/>
</dbReference>
<feature type="domain" description="C2H2-type" evidence="13">
    <location>
        <begin position="197"/>
        <end position="224"/>
    </location>
</feature>
<organism evidence="14 15">
    <name type="scientific">Cyprinus carpio</name>
    <name type="common">Common carp</name>
    <dbReference type="NCBI Taxonomy" id="7962"/>
    <lineage>
        <taxon>Eukaryota</taxon>
        <taxon>Metazoa</taxon>
        <taxon>Chordata</taxon>
        <taxon>Craniata</taxon>
        <taxon>Vertebrata</taxon>
        <taxon>Euteleostomi</taxon>
        <taxon>Actinopterygii</taxon>
        <taxon>Neopterygii</taxon>
        <taxon>Teleostei</taxon>
        <taxon>Ostariophysi</taxon>
        <taxon>Cypriniformes</taxon>
        <taxon>Cyprinidae</taxon>
        <taxon>Cyprininae</taxon>
        <taxon>Cyprinus</taxon>
    </lineage>
</organism>
<feature type="domain" description="C2H2-type" evidence="13">
    <location>
        <begin position="169"/>
        <end position="196"/>
    </location>
</feature>
<dbReference type="SMART" id="SM00355">
    <property type="entry name" value="ZnF_C2H2"/>
    <property type="match status" value="5"/>
</dbReference>
<feature type="compositionally biased region" description="Polar residues" evidence="12">
    <location>
        <begin position="255"/>
        <end position="266"/>
    </location>
</feature>
<dbReference type="Gene3D" id="3.30.160.60">
    <property type="entry name" value="Classic Zinc Finger"/>
    <property type="match status" value="5"/>
</dbReference>
<dbReference type="GO" id="GO:0000981">
    <property type="term" value="F:DNA-binding transcription factor activity, RNA polymerase II-specific"/>
    <property type="evidence" value="ECO:0007669"/>
    <property type="project" value="TreeGrafter"/>
</dbReference>
<dbReference type="FunFam" id="3.30.160.60:FF:000912">
    <property type="entry name" value="Zinc finger protein 660"/>
    <property type="match status" value="1"/>
</dbReference>
<comment type="function">
    <text evidence="1">May be involved in transcriptional regulation.</text>
</comment>
<feature type="compositionally biased region" description="Basic and acidic residues" evidence="12">
    <location>
        <begin position="281"/>
        <end position="290"/>
    </location>
</feature>
<dbReference type="FunFam" id="3.30.160.60:FF:000328">
    <property type="entry name" value="Zinc finger protein 1079"/>
    <property type="match status" value="1"/>
</dbReference>
<dbReference type="PANTHER" id="PTHR24394:SF48">
    <property type="entry name" value="ZINC FINGER PROTEIN 771"/>
    <property type="match status" value="1"/>
</dbReference>
<dbReference type="AlphaFoldDB" id="A0A8C1GIF6"/>
<dbReference type="FunFam" id="3.30.160.60:FF:000100">
    <property type="entry name" value="Zinc finger 45-like"/>
    <property type="match status" value="2"/>
</dbReference>
<protein>
    <recommendedName>
        <fullName evidence="13">C2H2-type domain-containing protein</fullName>
    </recommendedName>
</protein>
<dbReference type="PROSITE" id="PS00028">
    <property type="entry name" value="ZINC_FINGER_C2H2_1"/>
    <property type="match status" value="5"/>
</dbReference>
<dbReference type="InterPro" id="IPR013087">
    <property type="entry name" value="Znf_C2H2_type"/>
</dbReference>
<keyword evidence="9" id="KW-0804">Transcription</keyword>
<dbReference type="PROSITE" id="PS50157">
    <property type="entry name" value="ZINC_FINGER_C2H2_2"/>
    <property type="match status" value="5"/>
</dbReference>
<evidence type="ECO:0000256" key="8">
    <source>
        <dbReference type="ARBA" id="ARBA00023125"/>
    </source>
</evidence>
<keyword evidence="6" id="KW-0862">Zinc</keyword>
<feature type="domain" description="C2H2-type" evidence="13">
    <location>
        <begin position="113"/>
        <end position="140"/>
    </location>
</feature>
<evidence type="ECO:0000256" key="1">
    <source>
        <dbReference type="ARBA" id="ARBA00003767"/>
    </source>
</evidence>
<evidence type="ECO:0000256" key="11">
    <source>
        <dbReference type="PROSITE-ProRule" id="PRU00042"/>
    </source>
</evidence>
<dbReference type="Pfam" id="PF00096">
    <property type="entry name" value="zf-C2H2"/>
    <property type="match status" value="5"/>
</dbReference>
<evidence type="ECO:0000313" key="15">
    <source>
        <dbReference type="Proteomes" id="UP000694427"/>
    </source>
</evidence>
<evidence type="ECO:0000259" key="13">
    <source>
        <dbReference type="PROSITE" id="PS50157"/>
    </source>
</evidence>
<evidence type="ECO:0000256" key="3">
    <source>
        <dbReference type="ARBA" id="ARBA00022723"/>
    </source>
</evidence>
<keyword evidence="8" id="KW-0238">DNA-binding</keyword>
<feature type="domain" description="C2H2-type" evidence="13">
    <location>
        <begin position="225"/>
        <end position="252"/>
    </location>
</feature>
<name>A0A8C1GIF6_CYPCA</name>
<evidence type="ECO:0000256" key="5">
    <source>
        <dbReference type="ARBA" id="ARBA00022771"/>
    </source>
</evidence>
<evidence type="ECO:0000256" key="4">
    <source>
        <dbReference type="ARBA" id="ARBA00022737"/>
    </source>
</evidence>
<evidence type="ECO:0000256" key="9">
    <source>
        <dbReference type="ARBA" id="ARBA00023163"/>
    </source>
</evidence>
<evidence type="ECO:0000256" key="6">
    <source>
        <dbReference type="ARBA" id="ARBA00022833"/>
    </source>
</evidence>
<keyword evidence="15" id="KW-1185">Reference proteome</keyword>
<sequence>MEFIKEEREDVKIEETLRVKQEDTEEQTDLMLLKEECIVPNEMEEEEQFETRPDFKTEEESFSWLQIKETFSQKTAHKTGTKSYFTPLHCEKSFGEHGNLKVPMKIHTGGKTFSCQQCGKRFNRKGHLNDHMRVHTGEKSFFCQQCGKSFKHKGDLNRHMRIHTGEKSFTCQQCGVSFTHKGNLQVHMRIHTGEKPYTCQQCGVSFTNKGNLYRHMKIHTGGKSYICQQCGVSITHEGNLQEHILNHTATTETHTNSLHNTIPNSTLERRLTPANSVESVSHMKENLKNT</sequence>
<keyword evidence="7" id="KW-0805">Transcription regulation</keyword>
<evidence type="ECO:0000256" key="7">
    <source>
        <dbReference type="ARBA" id="ARBA00023015"/>
    </source>
</evidence>
<dbReference type="PANTHER" id="PTHR24394">
    <property type="entry name" value="ZINC FINGER PROTEIN"/>
    <property type="match status" value="1"/>
</dbReference>
<keyword evidence="3" id="KW-0479">Metal-binding</keyword>
<dbReference type="InterPro" id="IPR036236">
    <property type="entry name" value="Znf_C2H2_sf"/>
</dbReference>
<keyword evidence="4" id="KW-0677">Repeat</keyword>
<comment type="subcellular location">
    <subcellularLocation>
        <location evidence="2">Nucleus</location>
    </subcellularLocation>
</comment>
<accession>A0A8C1GIF6</accession>
<dbReference type="Ensembl" id="ENSCCRT00010010338.1">
    <property type="protein sequence ID" value="ENSCCRP00010009515.1"/>
    <property type="gene ID" value="ENSCCRG00010004034.1"/>
</dbReference>
<evidence type="ECO:0000256" key="12">
    <source>
        <dbReference type="SAM" id="MobiDB-lite"/>
    </source>
</evidence>
<evidence type="ECO:0000256" key="10">
    <source>
        <dbReference type="ARBA" id="ARBA00023242"/>
    </source>
</evidence>
<dbReference type="GO" id="GO:0005634">
    <property type="term" value="C:nucleus"/>
    <property type="evidence" value="ECO:0007669"/>
    <property type="project" value="UniProtKB-SubCell"/>
</dbReference>
<reference evidence="14" key="2">
    <citation type="submission" date="2025-09" db="UniProtKB">
        <authorList>
            <consortium name="Ensembl"/>
        </authorList>
    </citation>
    <scope>IDENTIFICATION</scope>
</reference>
<proteinExistence type="predicted"/>
<dbReference type="SUPFAM" id="SSF57667">
    <property type="entry name" value="beta-beta-alpha zinc fingers"/>
    <property type="match status" value="3"/>
</dbReference>
<evidence type="ECO:0000313" key="14">
    <source>
        <dbReference type="Ensembl" id="ENSCCRP00010009515.1"/>
    </source>
</evidence>
<dbReference type="FunFam" id="3.30.160.60:FF:000097">
    <property type="entry name" value="Zinc finger protein"/>
    <property type="match status" value="1"/>
</dbReference>
<dbReference type="GO" id="GO:0003677">
    <property type="term" value="F:DNA binding"/>
    <property type="evidence" value="ECO:0007669"/>
    <property type="project" value="UniProtKB-KW"/>
</dbReference>
<reference evidence="14" key="1">
    <citation type="submission" date="2025-08" db="UniProtKB">
        <authorList>
            <consortium name="Ensembl"/>
        </authorList>
    </citation>
    <scope>IDENTIFICATION</scope>
</reference>
<keyword evidence="10" id="KW-0539">Nucleus</keyword>
<feature type="region of interest" description="Disordered" evidence="12">
    <location>
        <begin position="255"/>
        <end position="290"/>
    </location>
</feature>
<feature type="domain" description="C2H2-type" evidence="13">
    <location>
        <begin position="141"/>
        <end position="168"/>
    </location>
</feature>
<keyword evidence="5 11" id="KW-0863">Zinc-finger</keyword>